<keyword evidence="1" id="KW-1188">Viral release from host cell</keyword>
<keyword evidence="2" id="KW-0812">Transmembrane</keyword>
<organism evidence="4 5">
    <name type="scientific">Lactococcus cremoris subsp. cremoris IBB477</name>
    <dbReference type="NCBI Taxonomy" id="1449093"/>
    <lineage>
        <taxon>Bacteria</taxon>
        <taxon>Bacillati</taxon>
        <taxon>Bacillota</taxon>
        <taxon>Bacilli</taxon>
        <taxon>Lactobacillales</taxon>
        <taxon>Streptococcaceae</taxon>
        <taxon>Lactococcus</taxon>
        <taxon>Lactococcus cremoris subsp. cremoris</taxon>
    </lineage>
</organism>
<dbReference type="AlphaFoldDB" id="A0A1E7G3D4"/>
<name>A0A1E7G3D4_LACLC</name>
<proteinExistence type="predicted"/>
<reference evidence="4 5" key="1">
    <citation type="journal article" date="2016" name="Appl. Microbiol. Biotechnol.">
        <title>Adhesion of the genome-sequenced Lactococcus lactis subsp. cremoris IBB477 strain is mediated by specific molecular determinants.</title>
        <authorList>
            <person name="Radziwill-Bienkowska J.M."/>
            <person name="Le D.T."/>
            <person name="Szczesny P."/>
            <person name="Duviau M.P."/>
            <person name="Aleksandrzak-Piekarczyk T."/>
            <person name="Loubiere P."/>
            <person name="Mercier-Bonin M."/>
            <person name="Bardowski J.K."/>
            <person name="Kowalczyk M."/>
        </authorList>
    </citation>
    <scope>NUCLEOTIDE SEQUENCE [LARGE SCALE GENOMIC DNA]</scope>
    <source>
        <strain evidence="4 5">IBB477</strain>
    </source>
</reference>
<dbReference type="Pfam" id="PF10145">
    <property type="entry name" value="PhageMin_Tail"/>
    <property type="match status" value="1"/>
</dbReference>
<dbReference type="Proteomes" id="UP000176236">
    <property type="component" value="Chromosome"/>
</dbReference>
<feature type="domain" description="Phage tail tape measure protein" evidence="3">
    <location>
        <begin position="218"/>
        <end position="382"/>
    </location>
</feature>
<feature type="transmembrane region" description="Helical" evidence="2">
    <location>
        <begin position="506"/>
        <end position="527"/>
    </location>
</feature>
<gene>
    <name evidence="4" type="ORF">AJ89_08280</name>
</gene>
<evidence type="ECO:0000256" key="2">
    <source>
        <dbReference type="SAM" id="Phobius"/>
    </source>
</evidence>
<feature type="transmembrane region" description="Helical" evidence="2">
    <location>
        <begin position="534"/>
        <end position="555"/>
    </location>
</feature>
<dbReference type="RefSeq" id="WP_046124384.1">
    <property type="nucleotide sequence ID" value="NZ_CM007353.1"/>
</dbReference>
<dbReference type="InterPro" id="IPR010090">
    <property type="entry name" value="Phage_tape_meas"/>
</dbReference>
<feature type="transmembrane region" description="Helical" evidence="2">
    <location>
        <begin position="631"/>
        <end position="649"/>
    </location>
</feature>
<accession>A0A1E7G3D4</accession>
<sequence length="834" mass="87217">MAKKISGITIAIGADTTGVTNGLKDIGKQSNSVNSELRDIERLLKLNPSNVELVAQKQQLLSKQVELTTKKLDGLKGAQTDVERQFKSGDIGEEQYRAFQREVVATEGRLDHYKQSLKDVGSSSGEAGNATKGLGGKFDELGQSVEDVGEAVKGGVLMEAADHLSVVGDKLKEFSGIAQEAFSDVDEGMDKITTTTGKASDEFKTQFDNIISSMAVDSFEDVGSALGTLSAQFDMSGDTLEKNSKLALQYANINDTDVKTSIESAKSAIEAYGLSNKDFSTVLDSVTGTSQRTGVAVDSLFDSAVKGAPQIKDLGLNFSQGTELLGQFSKAGVDGDAALSSLSKASIIYAKGNKSLSEGLGETIEKIKNAKTKQEALTEAATVFGTKGASRMVDAIQRGAFNLSELGDVAKKSNGTISDTFNKTVDDIDEQQIASQQAKVAMSEFGAAIATGLKPLLDLLVPLLKFLGKAFGSLPGPIKTILVVIGGLIIAFTALMPIIASMAVGLPALGAALGITGAEAGGAAIGFGALSTSLLPIIAIVAAVIAIIALVVIAVKNWGAITDWFSSKFSALGTLFTGFGPTLDIFKSFFENTINNIKAVFSGLVMIISGIWDIIVGLFTNNGDKVSRGVGKVFGGIVTVITGFLSQAVNTVTSLVGGIASVFGSILGGIIGTVGKVFGQVVHAVTHPMDTMKSIVSKAVDFIKGLFDFKISVPHIPMPKFTMSGKFNPLKGEIPHLSVDWFAKGGILTKPTVFGQNGNSLMVGGEAGKEAVAPLSDLMGYVEKAVANQIGSAGGDEIHLHLTTYGAMPKETMDQMAEYMMYKLGDLNKQKGLG</sequence>
<evidence type="ECO:0000313" key="5">
    <source>
        <dbReference type="Proteomes" id="UP000176236"/>
    </source>
</evidence>
<feature type="transmembrane region" description="Helical" evidence="2">
    <location>
        <begin position="655"/>
        <end position="679"/>
    </location>
</feature>
<comment type="caution">
    <text evidence="4">The sequence shown here is derived from an EMBL/GenBank/DDBJ whole genome shotgun (WGS) entry which is preliminary data.</text>
</comment>
<feature type="transmembrane region" description="Helical" evidence="2">
    <location>
        <begin position="599"/>
        <end position="619"/>
    </location>
</feature>
<keyword evidence="2" id="KW-0472">Membrane</keyword>
<protein>
    <recommendedName>
        <fullName evidence="3">Phage tail tape measure protein domain-containing protein</fullName>
    </recommendedName>
</protein>
<dbReference type="EMBL" id="JMMZ01000023">
    <property type="protein sequence ID" value="OEU39475.1"/>
    <property type="molecule type" value="Genomic_DNA"/>
</dbReference>
<dbReference type="PANTHER" id="PTHR37813:SF1">
    <property type="entry name" value="FELS-2 PROPHAGE PROTEIN"/>
    <property type="match status" value="1"/>
</dbReference>
<feature type="transmembrane region" description="Helical" evidence="2">
    <location>
        <begin position="480"/>
        <end position="500"/>
    </location>
</feature>
<evidence type="ECO:0000256" key="1">
    <source>
        <dbReference type="ARBA" id="ARBA00022612"/>
    </source>
</evidence>
<evidence type="ECO:0000313" key="4">
    <source>
        <dbReference type="EMBL" id="OEU39475.1"/>
    </source>
</evidence>
<dbReference type="PANTHER" id="PTHR37813">
    <property type="entry name" value="FELS-2 PROPHAGE PROTEIN"/>
    <property type="match status" value="1"/>
</dbReference>
<evidence type="ECO:0000259" key="3">
    <source>
        <dbReference type="Pfam" id="PF10145"/>
    </source>
</evidence>
<keyword evidence="2" id="KW-1133">Transmembrane helix</keyword>